<dbReference type="PANTHER" id="PTHR12871">
    <property type="entry name" value="BETA-1,2-N-ACETYLGLUCOSAMINYLTRANSFERASE II"/>
    <property type="match status" value="1"/>
</dbReference>
<feature type="binding site" evidence="24">
    <location>
        <position position="384"/>
    </location>
    <ligand>
        <name>Mn(2+)</name>
        <dbReference type="ChEBI" id="CHEBI:29035"/>
    </ligand>
</feature>
<evidence type="ECO:0000313" key="27">
    <source>
        <dbReference type="EMBL" id="KAK2186432.1"/>
    </source>
</evidence>
<dbReference type="EMBL" id="JAODUO010000200">
    <property type="protein sequence ID" value="KAK2186432.1"/>
    <property type="molecule type" value="Genomic_DNA"/>
</dbReference>
<keyword evidence="13" id="KW-0333">Golgi apparatus</keyword>
<evidence type="ECO:0000256" key="15">
    <source>
        <dbReference type="ARBA" id="ARBA00023157"/>
    </source>
</evidence>
<evidence type="ECO:0000256" key="25">
    <source>
        <dbReference type="PIRSR" id="PIRSR607754-3"/>
    </source>
</evidence>
<dbReference type="InterPro" id="IPR029044">
    <property type="entry name" value="Nucleotide-diphossugar_trans"/>
</dbReference>
<evidence type="ECO:0000256" key="14">
    <source>
        <dbReference type="ARBA" id="ARBA00023136"/>
    </source>
</evidence>
<keyword evidence="10 24" id="KW-0479">Metal-binding</keyword>
<evidence type="ECO:0000256" key="1">
    <source>
        <dbReference type="ARBA" id="ARBA00001936"/>
    </source>
</evidence>
<evidence type="ECO:0000256" key="21">
    <source>
        <dbReference type="ARBA" id="ARBA00032915"/>
    </source>
</evidence>
<dbReference type="GO" id="GO:0008455">
    <property type="term" value="F:alpha-1,6-mannosylglycoprotein 2-beta-N-acetylglucosaminyltransferase activity"/>
    <property type="evidence" value="ECO:0007669"/>
    <property type="project" value="UniProtKB-EC"/>
</dbReference>
<comment type="catalytic activity">
    <reaction evidence="22">
        <text>an N(4)-{beta-D-GlcNAc-(1-&gt;2)-alpha-D-Man-(1-&gt;3)-[alpha-D-Man-(1-&gt;6)]-beta-D-Man-(1-&gt;4)-beta-D-GlcNAc-(1-&gt;4)-beta-D-GlcNAc}-L-asparaginyl-[protein] + UDP-N-acetyl-alpha-D-glucosamine = N(4)-{beta-D-GlcNAc-(1-&gt;2)-alpha-D-Man-(1-&gt;3)-[beta-D-GlcNAc-(1-&gt;2)-alpha-D-Man-(1-&gt;6)]-beta-D-Man-(1-&gt;4)-beta-D-GlcNAc-(1-&gt;4)-beta-D-GlcNAc}-L-asparaginyl-[protein] + UDP + H(+)</text>
        <dbReference type="Rhea" id="RHEA:12941"/>
        <dbReference type="Rhea" id="RHEA-COMP:13526"/>
        <dbReference type="Rhea" id="RHEA-COMP:14369"/>
        <dbReference type="ChEBI" id="CHEBI:15378"/>
        <dbReference type="ChEBI" id="CHEBI:57705"/>
        <dbReference type="ChEBI" id="CHEBI:58223"/>
        <dbReference type="ChEBI" id="CHEBI:60615"/>
        <dbReference type="ChEBI" id="CHEBI:60651"/>
        <dbReference type="EC" id="2.4.1.143"/>
    </reaction>
</comment>
<dbReference type="Gene3D" id="3.90.550.10">
    <property type="entry name" value="Spore Coat Polysaccharide Biosynthesis Protein SpsA, Chain A"/>
    <property type="match status" value="1"/>
</dbReference>
<keyword evidence="15 25" id="KW-1015">Disulfide bond</keyword>
<keyword evidence="9 26" id="KW-0812">Transmembrane</keyword>
<keyword evidence="14 26" id="KW-0472">Membrane</keyword>
<evidence type="ECO:0000256" key="20">
    <source>
        <dbReference type="ARBA" id="ARBA00032552"/>
    </source>
</evidence>
<keyword evidence="12 26" id="KW-1133">Transmembrane helix</keyword>
<dbReference type="Pfam" id="PF05060">
    <property type="entry name" value="MGAT2"/>
    <property type="match status" value="1"/>
</dbReference>
<feature type="disulfide bond" evidence="25">
    <location>
        <begin position="349"/>
        <end position="450"/>
    </location>
</feature>
<evidence type="ECO:0000256" key="17">
    <source>
        <dbReference type="ARBA" id="ARBA00023211"/>
    </source>
</evidence>
<evidence type="ECO:0000256" key="9">
    <source>
        <dbReference type="ARBA" id="ARBA00022692"/>
    </source>
</evidence>
<evidence type="ECO:0000256" key="11">
    <source>
        <dbReference type="ARBA" id="ARBA00022968"/>
    </source>
</evidence>
<dbReference type="EC" id="2.4.1.143" evidence="5"/>
<dbReference type="Proteomes" id="UP001209878">
    <property type="component" value="Unassembled WGS sequence"/>
</dbReference>
<proteinExistence type="inferred from homology"/>
<keyword evidence="7" id="KW-0328">Glycosyltransferase</keyword>
<feature type="disulfide bond" evidence="25">
    <location>
        <begin position="344"/>
        <end position="367"/>
    </location>
</feature>
<evidence type="ECO:0000256" key="2">
    <source>
        <dbReference type="ARBA" id="ARBA00004323"/>
    </source>
</evidence>
<evidence type="ECO:0000256" key="12">
    <source>
        <dbReference type="ARBA" id="ARBA00022989"/>
    </source>
</evidence>
<comment type="pathway">
    <text evidence="3">Protein modification; protein glycosylation.</text>
</comment>
<feature type="binding site" evidence="24">
    <location>
        <position position="271"/>
    </location>
    <ligand>
        <name>Mn(2+)</name>
        <dbReference type="ChEBI" id="CHEBI:29035"/>
    </ligand>
</feature>
<evidence type="ECO:0000256" key="23">
    <source>
        <dbReference type="PIRSR" id="PIRSR607754-1"/>
    </source>
</evidence>
<keyword evidence="16" id="KW-0325">Glycoprotein</keyword>
<protein>
    <recommendedName>
        <fullName evidence="6">Alpha-1,6-mannosyl-glycoprotein 2-beta-N-acetylglucosaminyltransferase</fullName>
        <ecNumber evidence="5">2.4.1.143</ecNumber>
    </recommendedName>
    <alternativeName>
        <fullName evidence="21">Beta-1,2-N-acetylglucosaminyltransferase II</fullName>
    </alternativeName>
    <alternativeName>
        <fullName evidence="20">GlcNAc-T II</fullName>
    </alternativeName>
    <alternativeName>
        <fullName evidence="19">Mannoside acetylglucosaminyltransferase 2</fullName>
    </alternativeName>
    <alternativeName>
        <fullName evidence="18">N-glycosyl-oligosaccharide-glycoprotein N-acetylglucosaminyltransferase II</fullName>
    </alternativeName>
</protein>
<evidence type="ECO:0000256" key="5">
    <source>
        <dbReference type="ARBA" id="ARBA00012613"/>
    </source>
</evidence>
<feature type="disulfide bond" evidence="25">
    <location>
        <begin position="293"/>
        <end position="296"/>
    </location>
</feature>
<feature type="binding site" evidence="23">
    <location>
        <begin position="133"/>
        <end position="137"/>
    </location>
    <ligand>
        <name>substrate</name>
    </ligand>
</feature>
<evidence type="ECO:0000256" key="7">
    <source>
        <dbReference type="ARBA" id="ARBA00022676"/>
    </source>
</evidence>
<keyword evidence="8" id="KW-0808">Transferase</keyword>
<dbReference type="GO" id="GO:0000139">
    <property type="term" value="C:Golgi membrane"/>
    <property type="evidence" value="ECO:0007669"/>
    <property type="project" value="UniProtKB-SubCell"/>
</dbReference>
<evidence type="ECO:0000256" key="26">
    <source>
        <dbReference type="SAM" id="Phobius"/>
    </source>
</evidence>
<dbReference type="GO" id="GO:0009312">
    <property type="term" value="P:oligosaccharide biosynthetic process"/>
    <property type="evidence" value="ECO:0007669"/>
    <property type="project" value="InterPro"/>
</dbReference>
<dbReference type="AlphaFoldDB" id="A0AAD9P1I3"/>
<evidence type="ECO:0000256" key="13">
    <source>
        <dbReference type="ARBA" id="ARBA00023034"/>
    </source>
</evidence>
<evidence type="ECO:0000256" key="22">
    <source>
        <dbReference type="ARBA" id="ARBA00093257"/>
    </source>
</evidence>
<gene>
    <name evidence="27" type="ORF">NP493_200g03000</name>
</gene>
<evidence type="ECO:0000256" key="24">
    <source>
        <dbReference type="PIRSR" id="PIRSR607754-2"/>
    </source>
</evidence>
<feature type="binding site" evidence="23">
    <location>
        <begin position="239"/>
        <end position="243"/>
    </location>
    <ligand>
        <name>substrate</name>
    </ligand>
</feature>
<evidence type="ECO:0000256" key="4">
    <source>
        <dbReference type="ARBA" id="ARBA00011011"/>
    </source>
</evidence>
<evidence type="ECO:0000313" key="28">
    <source>
        <dbReference type="Proteomes" id="UP001209878"/>
    </source>
</evidence>
<evidence type="ECO:0000256" key="16">
    <source>
        <dbReference type="ARBA" id="ARBA00023180"/>
    </source>
</evidence>
<keyword evidence="17 24" id="KW-0464">Manganese</keyword>
<name>A0AAD9P1I3_RIDPI</name>
<comment type="similarity">
    <text evidence="4">Belongs to the glycosyltransferase 16 (GT16) protein family.</text>
</comment>
<dbReference type="InterPro" id="IPR007754">
    <property type="entry name" value="GlcNAc_II"/>
</dbReference>
<evidence type="ECO:0000256" key="8">
    <source>
        <dbReference type="ARBA" id="ARBA00022679"/>
    </source>
</evidence>
<comment type="subcellular location">
    <subcellularLocation>
        <location evidence="2">Golgi apparatus membrane</location>
        <topology evidence="2">Single-pass type II membrane protein</topology>
    </subcellularLocation>
</comment>
<comment type="cofactor">
    <cofactor evidence="1 24">
        <name>Mn(2+)</name>
        <dbReference type="ChEBI" id="CHEBI:29035"/>
    </cofactor>
</comment>
<organism evidence="27 28">
    <name type="scientific">Ridgeia piscesae</name>
    <name type="common">Tubeworm</name>
    <dbReference type="NCBI Taxonomy" id="27915"/>
    <lineage>
        <taxon>Eukaryota</taxon>
        <taxon>Metazoa</taxon>
        <taxon>Spiralia</taxon>
        <taxon>Lophotrochozoa</taxon>
        <taxon>Annelida</taxon>
        <taxon>Polychaeta</taxon>
        <taxon>Sedentaria</taxon>
        <taxon>Canalipalpata</taxon>
        <taxon>Sabellida</taxon>
        <taxon>Siboglinidae</taxon>
        <taxon>Ridgeia</taxon>
    </lineage>
</organism>
<feature type="disulfide bond" evidence="25">
    <location>
        <begin position="206"/>
        <end position="220"/>
    </location>
</feature>
<feature type="disulfide bond" evidence="25">
    <location>
        <begin position="388"/>
        <end position="397"/>
    </location>
</feature>
<comment type="caution">
    <text evidence="27">The sequence shown here is derived from an EMBL/GenBank/DDBJ whole genome shotgun (WGS) entry which is preliminary data.</text>
</comment>
<evidence type="ECO:0000256" key="18">
    <source>
        <dbReference type="ARBA" id="ARBA00029663"/>
    </source>
</evidence>
<feature type="binding site" evidence="23">
    <location>
        <position position="164"/>
    </location>
    <ligand>
        <name>substrate</name>
    </ligand>
</feature>
<dbReference type="GO" id="GO:0006487">
    <property type="term" value="P:protein N-linked glycosylation"/>
    <property type="evidence" value="ECO:0007669"/>
    <property type="project" value="TreeGrafter"/>
</dbReference>
<evidence type="ECO:0000256" key="10">
    <source>
        <dbReference type="ARBA" id="ARBA00022723"/>
    </source>
</evidence>
<evidence type="ECO:0000256" key="3">
    <source>
        <dbReference type="ARBA" id="ARBA00004922"/>
    </source>
</evidence>
<keyword evidence="28" id="KW-1185">Reference proteome</keyword>
<dbReference type="GO" id="GO:0046872">
    <property type="term" value="F:metal ion binding"/>
    <property type="evidence" value="ECO:0007669"/>
    <property type="project" value="UniProtKB-KW"/>
</dbReference>
<reference evidence="27" key="1">
    <citation type="journal article" date="2023" name="Mol. Biol. Evol.">
        <title>Third-Generation Sequencing Reveals the Adaptive Role of the Epigenome in Three Deep-Sea Polychaetes.</title>
        <authorList>
            <person name="Perez M."/>
            <person name="Aroh O."/>
            <person name="Sun Y."/>
            <person name="Lan Y."/>
            <person name="Juniper S.K."/>
            <person name="Young C.R."/>
            <person name="Angers B."/>
            <person name="Qian P.Y."/>
        </authorList>
    </citation>
    <scope>NUCLEOTIDE SEQUENCE</scope>
    <source>
        <strain evidence="27">R07B-5</strain>
    </source>
</reference>
<accession>A0AAD9P1I3</accession>
<feature type="transmembrane region" description="Helical" evidence="26">
    <location>
        <begin position="12"/>
        <end position="29"/>
    </location>
</feature>
<evidence type="ECO:0000256" key="19">
    <source>
        <dbReference type="ARBA" id="ARBA00031203"/>
    </source>
</evidence>
<evidence type="ECO:0000256" key="6">
    <source>
        <dbReference type="ARBA" id="ARBA00014817"/>
    </source>
</evidence>
<dbReference type="PANTHER" id="PTHR12871:SF0">
    <property type="entry name" value="ALPHA-1,6-MANNOSYL-GLYCOPROTEIN 2-BETA-N-ACETYLGLUCOSAMINYLTRANSFERASE"/>
    <property type="match status" value="1"/>
</dbReference>
<keyword evidence="11" id="KW-0735">Signal-anchor</keyword>
<dbReference type="GO" id="GO:0005795">
    <property type="term" value="C:Golgi stack"/>
    <property type="evidence" value="ECO:0007669"/>
    <property type="project" value="InterPro"/>
</dbReference>
<sequence>MRTTPKRFVKTFVVLTIFGFVVMNMSLFMTSERDTSSNVFVMQQPGGAAVLSSSSSHRPNVALGSVTVHAPNISHITSNKSALHGSASRYVRIGANVTAIKAYIAWVNSHQPIYNLDRFDLRSSDNTIVIVVQVHSRIDYLRYLIDSLRKARFIEQALLVFSHDYFDDDINELIASIDFCLTMQIFYPHSIQLYPNVFPGTDPADCARNTNRAQAIKSQCLNAAYPDKYGHYREAKYSQTKHHWFWKINFVFDRMEVTRPFNGPVLLLEEDHYVTEDFIYILLKMYRMKHNECKDCSIFTIGLYVKKLTYGAESSQVETVFWQSTKHNMGMSFNRDVWKLIRNCSKSFCEFDDYNWDWSLQYITMTCMSQRLKVMTVKSPRVHHIGECGIHHKGKNCDPAVKVHQIENLLKASAGNLFPPQLTVTGNRAAPKRLPKQNGGWGDIRDHKLCLSFASAPPR</sequence>
<dbReference type="SUPFAM" id="SSF53448">
    <property type="entry name" value="Nucleotide-diphospho-sugar transferases"/>
    <property type="match status" value="1"/>
</dbReference>